<evidence type="ECO:0000256" key="6">
    <source>
        <dbReference type="ARBA" id="ARBA00048313"/>
    </source>
</evidence>
<protein>
    <recommendedName>
        <fullName evidence="2">Malate dehydrogenase, mitochondrial</fullName>
        <ecNumber evidence="1">1.1.1.37</ecNumber>
    </recommendedName>
</protein>
<evidence type="ECO:0000256" key="7">
    <source>
        <dbReference type="PIRSR" id="PIRSR000102-3"/>
    </source>
</evidence>
<dbReference type="GO" id="GO:0019752">
    <property type="term" value="P:carboxylic acid metabolic process"/>
    <property type="evidence" value="ECO:0007669"/>
    <property type="project" value="InterPro"/>
</dbReference>
<dbReference type="GO" id="GO:0005739">
    <property type="term" value="C:mitochondrion"/>
    <property type="evidence" value="ECO:0007669"/>
    <property type="project" value="TreeGrafter"/>
</dbReference>
<dbReference type="GO" id="GO:0006099">
    <property type="term" value="P:tricarboxylic acid cycle"/>
    <property type="evidence" value="ECO:0007669"/>
    <property type="project" value="UniProtKB-KW"/>
</dbReference>
<name>A0A4E0RPS4_FASHE</name>
<dbReference type="SUPFAM" id="SSF56327">
    <property type="entry name" value="LDH C-terminal domain-like"/>
    <property type="match status" value="1"/>
</dbReference>
<dbReference type="Gene3D" id="3.90.110.10">
    <property type="entry name" value="Lactate dehydrogenase/glycoside hydrolase, family 4, C-terminal"/>
    <property type="match status" value="1"/>
</dbReference>
<dbReference type="EC" id="1.1.1.37" evidence="1"/>
<evidence type="ECO:0000256" key="1">
    <source>
        <dbReference type="ARBA" id="ARBA00012995"/>
    </source>
</evidence>
<reference evidence="11" key="1">
    <citation type="submission" date="2019-03" db="EMBL/GenBank/DDBJ databases">
        <title>Improved annotation for the trematode Fasciola hepatica.</title>
        <authorList>
            <person name="Choi Y.-J."/>
            <person name="Martin J."/>
            <person name="Mitreva M."/>
        </authorList>
    </citation>
    <scope>NUCLEOTIDE SEQUENCE [LARGE SCALE GENOMIC DNA]</scope>
</reference>
<evidence type="ECO:0000256" key="2">
    <source>
        <dbReference type="ARBA" id="ARBA00016075"/>
    </source>
</evidence>
<dbReference type="Proteomes" id="UP000230066">
    <property type="component" value="Unassembled WGS sequence"/>
</dbReference>
<evidence type="ECO:0000256" key="4">
    <source>
        <dbReference type="ARBA" id="ARBA00023002"/>
    </source>
</evidence>
<dbReference type="AlphaFoldDB" id="A0A4E0RPS4"/>
<dbReference type="PIRSF" id="PIRSF000102">
    <property type="entry name" value="Lac_mal_DH"/>
    <property type="match status" value="1"/>
</dbReference>
<dbReference type="Pfam" id="PF02866">
    <property type="entry name" value="Ldh_1_C"/>
    <property type="match status" value="1"/>
</dbReference>
<comment type="similarity">
    <text evidence="8">Belongs to the LDH/MDH superfamily.</text>
</comment>
<keyword evidence="4 8" id="KW-0560">Oxidoreductase</keyword>
<feature type="domain" description="Lactate/malate dehydrogenase C-terminal" evidence="10">
    <location>
        <begin position="165"/>
        <end position="282"/>
    </location>
</feature>
<comment type="catalytic activity">
    <reaction evidence="6">
        <text>(S)-malate + NAD(+) = oxaloacetate + NADH + H(+)</text>
        <dbReference type="Rhea" id="RHEA:21432"/>
        <dbReference type="ChEBI" id="CHEBI:15378"/>
        <dbReference type="ChEBI" id="CHEBI:15589"/>
        <dbReference type="ChEBI" id="CHEBI:16452"/>
        <dbReference type="ChEBI" id="CHEBI:57540"/>
        <dbReference type="ChEBI" id="CHEBI:57945"/>
        <dbReference type="EC" id="1.1.1.37"/>
    </reaction>
</comment>
<dbReference type="InterPro" id="IPR036291">
    <property type="entry name" value="NAD(P)-bd_dom_sf"/>
</dbReference>
<keyword evidence="3" id="KW-0816">Tricarboxylic acid cycle</keyword>
<dbReference type="InterPro" id="IPR015955">
    <property type="entry name" value="Lactate_DH/Glyco_Ohase_4_C"/>
</dbReference>
<evidence type="ECO:0000256" key="3">
    <source>
        <dbReference type="ARBA" id="ARBA00022532"/>
    </source>
</evidence>
<proteinExistence type="inferred from homology"/>
<dbReference type="GO" id="GO:0030060">
    <property type="term" value="F:L-malate dehydrogenase (NAD+) activity"/>
    <property type="evidence" value="ECO:0007669"/>
    <property type="project" value="UniProtKB-EC"/>
</dbReference>
<evidence type="ECO:0000313" key="12">
    <source>
        <dbReference type="Proteomes" id="UP000230066"/>
    </source>
</evidence>
<evidence type="ECO:0000259" key="10">
    <source>
        <dbReference type="Pfam" id="PF02866"/>
    </source>
</evidence>
<accession>A0A4E0RPS4</accession>
<evidence type="ECO:0000256" key="5">
    <source>
        <dbReference type="ARBA" id="ARBA00023027"/>
    </source>
</evidence>
<sequence length="289" mass="31747">MSHLSFYDIAHVKGVAAYFSHIETRAQGTAHDGLSRLADCLKDANIMLIPEGVPRKPGMTWDDLINTSAPIVEQLTHACALHCPKAIICTTNPVNSTAPIAAETLKTNGSYGPHRLFGVTKLEVVRSNTFIADAKKIDVRKVFVRSLEAFPALQLCLSFYSSFTVSFPREERQKLKTPIHKSVTKAVEAKAGTGSATLSMVYSVVRFATSLMEAMSGHAGIVACAFVQSDVSKCKFFATPITLDPKGVERNMDIGKLSKFEIELLNVVMFEVEKNIKRDKKFTTTFKPT</sequence>
<dbReference type="PANTHER" id="PTHR11540">
    <property type="entry name" value="MALATE AND LACTATE DEHYDROGENASE"/>
    <property type="match status" value="1"/>
</dbReference>
<dbReference type="InterPro" id="IPR022383">
    <property type="entry name" value="Lactate/malate_DH_C"/>
</dbReference>
<evidence type="ECO:0000256" key="8">
    <source>
        <dbReference type="RuleBase" id="RU003369"/>
    </source>
</evidence>
<feature type="domain" description="Lactate/malate dehydrogenase N-terminal" evidence="9">
    <location>
        <begin position="3"/>
        <end position="118"/>
    </location>
</feature>
<keyword evidence="12" id="KW-1185">Reference proteome</keyword>
<dbReference type="InterPro" id="IPR001236">
    <property type="entry name" value="Lactate/malate_DH_N"/>
</dbReference>
<gene>
    <name evidence="11" type="ORF">D915_010544</name>
</gene>
<evidence type="ECO:0000259" key="9">
    <source>
        <dbReference type="Pfam" id="PF00056"/>
    </source>
</evidence>
<dbReference type="InterPro" id="IPR001557">
    <property type="entry name" value="L-lactate/malate_DH"/>
</dbReference>
<keyword evidence="5 7" id="KW-0520">NAD</keyword>
<evidence type="ECO:0000313" key="11">
    <source>
        <dbReference type="EMBL" id="THD18842.1"/>
    </source>
</evidence>
<comment type="caution">
    <text evidence="11">The sequence shown here is derived from an EMBL/GenBank/DDBJ whole genome shotgun (WGS) entry which is preliminary data.</text>
</comment>
<feature type="binding site" evidence="7">
    <location>
        <position position="8"/>
    </location>
    <ligand>
        <name>NAD(+)</name>
        <dbReference type="ChEBI" id="CHEBI:57540"/>
    </ligand>
</feature>
<organism evidence="11 12">
    <name type="scientific">Fasciola hepatica</name>
    <name type="common">Liver fluke</name>
    <dbReference type="NCBI Taxonomy" id="6192"/>
    <lineage>
        <taxon>Eukaryota</taxon>
        <taxon>Metazoa</taxon>
        <taxon>Spiralia</taxon>
        <taxon>Lophotrochozoa</taxon>
        <taxon>Platyhelminthes</taxon>
        <taxon>Trematoda</taxon>
        <taxon>Digenea</taxon>
        <taxon>Plagiorchiida</taxon>
        <taxon>Echinostomata</taxon>
        <taxon>Echinostomatoidea</taxon>
        <taxon>Fasciolidae</taxon>
        <taxon>Fasciola</taxon>
    </lineage>
</organism>
<dbReference type="PANTHER" id="PTHR11540:SF16">
    <property type="entry name" value="MALATE DEHYDROGENASE, MITOCHONDRIAL"/>
    <property type="match status" value="1"/>
</dbReference>
<dbReference type="SUPFAM" id="SSF51735">
    <property type="entry name" value="NAD(P)-binding Rossmann-fold domains"/>
    <property type="match status" value="1"/>
</dbReference>
<dbReference type="Pfam" id="PF00056">
    <property type="entry name" value="Ldh_1_N"/>
    <property type="match status" value="1"/>
</dbReference>
<dbReference type="Gene3D" id="3.40.50.720">
    <property type="entry name" value="NAD(P)-binding Rossmann-like Domain"/>
    <property type="match status" value="1"/>
</dbReference>
<dbReference type="EMBL" id="JXXN02008312">
    <property type="protein sequence ID" value="THD18842.1"/>
    <property type="molecule type" value="Genomic_DNA"/>
</dbReference>
<feature type="binding site" evidence="7">
    <location>
        <position position="200"/>
    </location>
    <ligand>
        <name>NAD(+)</name>
        <dbReference type="ChEBI" id="CHEBI:57540"/>
    </ligand>
</feature>